<proteinExistence type="predicted"/>
<organism evidence="1 2">
    <name type="scientific">Pelobates cultripes</name>
    <name type="common">Western spadefoot toad</name>
    <dbReference type="NCBI Taxonomy" id="61616"/>
    <lineage>
        <taxon>Eukaryota</taxon>
        <taxon>Metazoa</taxon>
        <taxon>Chordata</taxon>
        <taxon>Craniata</taxon>
        <taxon>Vertebrata</taxon>
        <taxon>Euteleostomi</taxon>
        <taxon>Amphibia</taxon>
        <taxon>Batrachia</taxon>
        <taxon>Anura</taxon>
        <taxon>Pelobatoidea</taxon>
        <taxon>Pelobatidae</taxon>
        <taxon>Pelobates</taxon>
    </lineage>
</organism>
<gene>
    <name evidence="1" type="ORF">PECUL_23A044034</name>
</gene>
<keyword evidence="2" id="KW-1185">Reference proteome</keyword>
<accession>A0AAD1RXG5</accession>
<reference evidence="1" key="1">
    <citation type="submission" date="2022-03" db="EMBL/GenBank/DDBJ databases">
        <authorList>
            <person name="Alioto T."/>
            <person name="Alioto T."/>
            <person name="Gomez Garrido J."/>
        </authorList>
    </citation>
    <scope>NUCLEOTIDE SEQUENCE</scope>
</reference>
<sequence length="177" mass="20610">MVSNSKEKTEKRRRQRRFKLSIVDSGDNNDDRSVFNISSYTLNEHEMAILKKGLKFAPSTSNSQFNTFIDLHKFIGKLTVKKNFFENKYTKCAEEEGYTHTDLHPQSTFYPQQVKSDTIRVFERLVEKDLRKLNKRKKSKDNLTPKERQVLKSLMSNPNKIIRSADKGGGHNGYYGL</sequence>
<evidence type="ECO:0000313" key="1">
    <source>
        <dbReference type="EMBL" id="CAH2283139.1"/>
    </source>
</evidence>
<evidence type="ECO:0000313" key="2">
    <source>
        <dbReference type="Proteomes" id="UP001295444"/>
    </source>
</evidence>
<protein>
    <submittedName>
        <fullName evidence="1">Uncharacterized protein</fullName>
    </submittedName>
</protein>
<dbReference type="Proteomes" id="UP001295444">
    <property type="component" value="Chromosome 04"/>
</dbReference>
<dbReference type="EMBL" id="OW240915">
    <property type="protein sequence ID" value="CAH2283139.1"/>
    <property type="molecule type" value="Genomic_DNA"/>
</dbReference>
<dbReference type="AlphaFoldDB" id="A0AAD1RXG5"/>
<name>A0AAD1RXG5_PELCU</name>